<dbReference type="InterPro" id="IPR044492">
    <property type="entry name" value="P_typ_ATPase_HD_dom"/>
</dbReference>
<dbReference type="PROSITE" id="PS01229">
    <property type="entry name" value="COF_2"/>
    <property type="match status" value="1"/>
</dbReference>
<dbReference type="InterPro" id="IPR027256">
    <property type="entry name" value="P-typ_ATPase_IB"/>
</dbReference>
<dbReference type="PROSITE" id="PS50846">
    <property type="entry name" value="HMA_2"/>
    <property type="match status" value="3"/>
</dbReference>
<dbReference type="Proteomes" id="UP000240912">
    <property type="component" value="Unassembled WGS sequence"/>
</dbReference>
<dbReference type="InterPro" id="IPR006121">
    <property type="entry name" value="HMA_dom"/>
</dbReference>
<accession>A0A2T3HM28</accession>
<dbReference type="Pfam" id="PF00702">
    <property type="entry name" value="Hydrolase"/>
    <property type="match status" value="1"/>
</dbReference>
<feature type="transmembrane region" description="Helical" evidence="11">
    <location>
        <begin position="255"/>
        <end position="274"/>
    </location>
</feature>
<comment type="caution">
    <text evidence="13">The sequence shown here is derived from an EMBL/GenBank/DDBJ whole genome shotgun (WGS) entry which is preliminary data.</text>
</comment>
<feature type="domain" description="HMA" evidence="12">
    <location>
        <begin position="7"/>
        <end position="72"/>
    </location>
</feature>
<sequence>MKTQPKQTVILPLEGVESGHCANIVEKGLAGLTGVQDSRVELNNQRAIVQMDTSLALKDVVRTVRDLGYGVTALKSSFPVLGMTCASCAVSVQTLLSRQPGVVNATVNYAAATVQIEYLADETGPAAFRQTLQAIGYDLFADEADGTSSLEAVRHQSLVLLRRKAWLAIALSVPLAAIGMFFMDMPYANYIMWALASPIVLWVGKDFFVNAWKQARHGSANMDTLVALSTGVAYGFSVFNTLFPEVWHAHGLHGHVYFEAAGVVIAFILLGKLLEERAKGNTSSAIKKLIGMQPKFVNLIAPSGEETQVEIANVKPGDTVLVRPGEKIAVDGVLESGASYVDESMLSGEPVPVLKQTGDTAYAGTLNQKGSFRLRASKAAGESLLAQIIRTVQDAQGSKAPVQKLVDRIAAVFVPVVLETAVISFLTWYVWGGEDGLTRGLLAFVTVLVIACPCALGLATPTAVMVGVGKGAEQGILIRNAESLELARQIDTIVLDKTGTITEGKPRVTNEWWLDPSADIKGVLKGLEQASEHPLAGAVVSHLQGITSVPVSGFQSHTGEGVSGLVTDKTYFAGSKDMLSRRQINLRPDLLQQAKKWQAQEKTVVWFADAAHVLAIFAISDQVKAGSAAAIATMKELGMQVYMLTGDQEPTARAIAAQVGLANAEVVAGVLPNEKADFISRLQQAGKKVAMVGDGINDSPALAQADVSIAMGKGSDVAIDIAKMTIISSDLGKVPEAIQLSRETIKTIRQNLFWAFIYNLIGIPLAAGILYPLNGFLLSPMVAGAAMALSSVSVVANSLRLKMKSAHGQANPANVEEVAGHEKVKLLIEQNTDHMETTTNKGSLTFKTNINCGGCVAGVTPALNKVAGEGKWRVDTDNPEKILQVEGSDASAAEIESAVKSAGFKIEPVH</sequence>
<dbReference type="Gene3D" id="3.40.50.1000">
    <property type="entry name" value="HAD superfamily/HAD-like"/>
    <property type="match status" value="1"/>
</dbReference>
<keyword evidence="3 11" id="KW-1003">Cell membrane</keyword>
<dbReference type="Pfam" id="PF00122">
    <property type="entry name" value="E1-E2_ATPase"/>
    <property type="match status" value="1"/>
</dbReference>
<evidence type="ECO:0000256" key="5">
    <source>
        <dbReference type="ARBA" id="ARBA00022723"/>
    </source>
</evidence>
<keyword evidence="4 11" id="KW-0812">Transmembrane</keyword>
<dbReference type="FunFam" id="2.70.150.10:FF:000020">
    <property type="entry name" value="Copper-exporting P-type ATPase A"/>
    <property type="match status" value="1"/>
</dbReference>
<feature type="domain" description="HMA" evidence="12">
    <location>
        <begin position="841"/>
        <end position="907"/>
    </location>
</feature>
<feature type="transmembrane region" description="Helical" evidence="11">
    <location>
        <begin position="190"/>
        <end position="212"/>
    </location>
</feature>
<dbReference type="CDD" id="cd02094">
    <property type="entry name" value="P-type_ATPase_Cu-like"/>
    <property type="match status" value="1"/>
</dbReference>
<feature type="transmembrane region" description="Helical" evidence="11">
    <location>
        <begin position="443"/>
        <end position="469"/>
    </location>
</feature>
<proteinExistence type="inferred from homology"/>
<feature type="transmembrane region" description="Helical" evidence="11">
    <location>
        <begin position="224"/>
        <end position="243"/>
    </location>
</feature>
<dbReference type="EMBL" id="PYLS01000005">
    <property type="protein sequence ID" value="PST83476.1"/>
    <property type="molecule type" value="Genomic_DNA"/>
</dbReference>
<gene>
    <name evidence="13" type="ORF">C7T94_13010</name>
</gene>
<evidence type="ECO:0000256" key="9">
    <source>
        <dbReference type="ARBA" id="ARBA00022989"/>
    </source>
</evidence>
<keyword evidence="10 11" id="KW-0472">Membrane</keyword>
<feature type="transmembrane region" description="Helical" evidence="11">
    <location>
        <begin position="777"/>
        <end position="796"/>
    </location>
</feature>
<dbReference type="GO" id="GO:0005507">
    <property type="term" value="F:copper ion binding"/>
    <property type="evidence" value="ECO:0007669"/>
    <property type="project" value="TreeGrafter"/>
</dbReference>
<feature type="domain" description="HMA" evidence="12">
    <location>
        <begin position="74"/>
        <end position="140"/>
    </location>
</feature>
<dbReference type="GO" id="GO:0060003">
    <property type="term" value="P:copper ion export"/>
    <property type="evidence" value="ECO:0007669"/>
    <property type="project" value="UniProtKB-ARBA"/>
</dbReference>
<evidence type="ECO:0000256" key="11">
    <source>
        <dbReference type="RuleBase" id="RU362081"/>
    </source>
</evidence>
<keyword evidence="8" id="KW-1278">Translocase</keyword>
<dbReference type="InterPro" id="IPR008250">
    <property type="entry name" value="ATPase_P-typ_transduc_dom_A_sf"/>
</dbReference>
<dbReference type="SFLD" id="SFLDG00002">
    <property type="entry name" value="C1.7:_P-type_atpase_like"/>
    <property type="match status" value="1"/>
</dbReference>
<dbReference type="GO" id="GO:0005886">
    <property type="term" value="C:plasma membrane"/>
    <property type="evidence" value="ECO:0007669"/>
    <property type="project" value="UniProtKB-SubCell"/>
</dbReference>
<feature type="transmembrane region" description="Helical" evidence="11">
    <location>
        <begin position="409"/>
        <end position="431"/>
    </location>
</feature>
<evidence type="ECO:0000256" key="2">
    <source>
        <dbReference type="ARBA" id="ARBA00006024"/>
    </source>
</evidence>
<dbReference type="GO" id="GO:0043682">
    <property type="term" value="F:P-type divalent copper transporter activity"/>
    <property type="evidence" value="ECO:0007669"/>
    <property type="project" value="TreeGrafter"/>
</dbReference>
<dbReference type="PROSITE" id="PS01047">
    <property type="entry name" value="HMA_1"/>
    <property type="match status" value="1"/>
</dbReference>
<keyword evidence="14" id="KW-1185">Reference proteome</keyword>
<dbReference type="PANTHER" id="PTHR43520:SF8">
    <property type="entry name" value="P-TYPE CU(+) TRANSPORTER"/>
    <property type="match status" value="1"/>
</dbReference>
<dbReference type="Gene3D" id="3.40.1110.10">
    <property type="entry name" value="Calcium-transporting ATPase, cytoplasmic domain N"/>
    <property type="match status" value="1"/>
</dbReference>
<dbReference type="SUPFAM" id="SSF81653">
    <property type="entry name" value="Calcium ATPase, transduction domain A"/>
    <property type="match status" value="1"/>
</dbReference>
<dbReference type="AlphaFoldDB" id="A0A2T3HM28"/>
<feature type="transmembrane region" description="Helical" evidence="11">
    <location>
        <begin position="752"/>
        <end position="771"/>
    </location>
</feature>
<evidence type="ECO:0000313" key="13">
    <source>
        <dbReference type="EMBL" id="PST83476.1"/>
    </source>
</evidence>
<evidence type="ECO:0000256" key="4">
    <source>
        <dbReference type="ARBA" id="ARBA00022692"/>
    </source>
</evidence>
<keyword evidence="9 11" id="KW-1133">Transmembrane helix</keyword>
<dbReference type="OrthoDB" id="9770315at2"/>
<dbReference type="RefSeq" id="WP_107215736.1">
    <property type="nucleotide sequence ID" value="NZ_KZ686269.1"/>
</dbReference>
<dbReference type="InterPro" id="IPR023299">
    <property type="entry name" value="ATPase_P-typ_cyto_dom_N"/>
</dbReference>
<evidence type="ECO:0000256" key="1">
    <source>
        <dbReference type="ARBA" id="ARBA00004651"/>
    </source>
</evidence>
<evidence type="ECO:0000256" key="3">
    <source>
        <dbReference type="ARBA" id="ARBA00022475"/>
    </source>
</evidence>
<dbReference type="SFLD" id="SFLDS00003">
    <property type="entry name" value="Haloacid_Dehalogenase"/>
    <property type="match status" value="1"/>
</dbReference>
<dbReference type="SUPFAM" id="SSF56784">
    <property type="entry name" value="HAD-like"/>
    <property type="match status" value="1"/>
</dbReference>
<evidence type="ECO:0000256" key="6">
    <source>
        <dbReference type="ARBA" id="ARBA00022741"/>
    </source>
</evidence>
<dbReference type="InterPro" id="IPR018303">
    <property type="entry name" value="ATPase_P-typ_P_site"/>
</dbReference>
<dbReference type="Gene3D" id="3.30.70.100">
    <property type="match status" value="3"/>
</dbReference>
<keyword evidence="5 11" id="KW-0479">Metal-binding</keyword>
<dbReference type="PROSITE" id="PS00154">
    <property type="entry name" value="ATPASE_E1_E2"/>
    <property type="match status" value="1"/>
</dbReference>
<reference evidence="13 14" key="1">
    <citation type="submission" date="2018-03" db="EMBL/GenBank/DDBJ databases">
        <authorList>
            <person name="Keele B.F."/>
        </authorList>
    </citation>
    <scope>NUCLEOTIDE SEQUENCE [LARGE SCALE GENOMIC DNA]</scope>
    <source>
        <strain evidence="13 14">YL28-9</strain>
    </source>
</reference>
<dbReference type="InterPro" id="IPR023298">
    <property type="entry name" value="ATPase_P-typ_TM_dom_sf"/>
</dbReference>
<keyword evidence="7 11" id="KW-0067">ATP-binding</keyword>
<dbReference type="SUPFAM" id="SSF81665">
    <property type="entry name" value="Calcium ATPase, transmembrane domain M"/>
    <property type="match status" value="1"/>
</dbReference>
<evidence type="ECO:0000256" key="10">
    <source>
        <dbReference type="ARBA" id="ARBA00023136"/>
    </source>
</evidence>
<dbReference type="NCBIfam" id="TIGR01511">
    <property type="entry name" value="ATPase-IB1_Cu"/>
    <property type="match status" value="1"/>
</dbReference>
<dbReference type="PRINTS" id="PR00119">
    <property type="entry name" value="CATATPASE"/>
</dbReference>
<dbReference type="GO" id="GO:0055070">
    <property type="term" value="P:copper ion homeostasis"/>
    <property type="evidence" value="ECO:0007669"/>
    <property type="project" value="TreeGrafter"/>
</dbReference>
<dbReference type="PANTHER" id="PTHR43520">
    <property type="entry name" value="ATP7, ISOFORM B"/>
    <property type="match status" value="1"/>
</dbReference>
<dbReference type="NCBIfam" id="TIGR01494">
    <property type="entry name" value="ATPase_P-type"/>
    <property type="match status" value="1"/>
</dbReference>
<name>A0A2T3HM28_9SPHI</name>
<dbReference type="InterPro" id="IPR036412">
    <property type="entry name" value="HAD-like_sf"/>
</dbReference>
<dbReference type="InterPro" id="IPR001757">
    <property type="entry name" value="P_typ_ATPase"/>
</dbReference>
<dbReference type="SUPFAM" id="SSF55008">
    <property type="entry name" value="HMA, heavy metal-associated domain"/>
    <property type="match status" value="3"/>
</dbReference>
<evidence type="ECO:0000313" key="14">
    <source>
        <dbReference type="Proteomes" id="UP000240912"/>
    </source>
</evidence>
<organism evidence="13 14">
    <name type="scientific">Pedobacter yulinensis</name>
    <dbReference type="NCBI Taxonomy" id="2126353"/>
    <lineage>
        <taxon>Bacteria</taxon>
        <taxon>Pseudomonadati</taxon>
        <taxon>Bacteroidota</taxon>
        <taxon>Sphingobacteriia</taxon>
        <taxon>Sphingobacteriales</taxon>
        <taxon>Sphingobacteriaceae</taxon>
        <taxon>Pedobacter</taxon>
    </lineage>
</organism>
<evidence type="ECO:0000259" key="12">
    <source>
        <dbReference type="PROSITE" id="PS50846"/>
    </source>
</evidence>
<dbReference type="Gene3D" id="2.70.150.10">
    <property type="entry name" value="Calcium-transporting ATPase, cytoplasmic transduction domain A"/>
    <property type="match status" value="1"/>
</dbReference>
<feature type="transmembrane region" description="Helical" evidence="11">
    <location>
        <begin position="165"/>
        <end position="184"/>
    </location>
</feature>
<dbReference type="InterPro" id="IPR059000">
    <property type="entry name" value="ATPase_P-type_domA"/>
</dbReference>
<dbReference type="PRINTS" id="PR00120">
    <property type="entry name" value="HATPASE"/>
</dbReference>
<dbReference type="GO" id="GO:0005524">
    <property type="term" value="F:ATP binding"/>
    <property type="evidence" value="ECO:0007669"/>
    <property type="project" value="UniProtKB-UniRule"/>
</dbReference>
<dbReference type="InterPro" id="IPR023214">
    <property type="entry name" value="HAD_sf"/>
</dbReference>
<protein>
    <submittedName>
        <fullName evidence="13">Copper-translocating P-type ATPase</fullName>
    </submittedName>
</protein>
<dbReference type="SFLD" id="SFLDF00027">
    <property type="entry name" value="p-type_atpase"/>
    <property type="match status" value="1"/>
</dbReference>
<dbReference type="NCBIfam" id="TIGR01525">
    <property type="entry name" value="ATPase-IB_hvy"/>
    <property type="match status" value="1"/>
</dbReference>
<evidence type="ECO:0000256" key="8">
    <source>
        <dbReference type="ARBA" id="ARBA00022967"/>
    </source>
</evidence>
<keyword evidence="6 11" id="KW-0547">Nucleotide-binding</keyword>
<dbReference type="InterPro" id="IPR017969">
    <property type="entry name" value="Heavy-metal-associated_CS"/>
</dbReference>
<dbReference type="InterPro" id="IPR036163">
    <property type="entry name" value="HMA_dom_sf"/>
</dbReference>
<dbReference type="GO" id="GO:0016887">
    <property type="term" value="F:ATP hydrolysis activity"/>
    <property type="evidence" value="ECO:0007669"/>
    <property type="project" value="InterPro"/>
</dbReference>
<comment type="subcellular location">
    <subcellularLocation>
        <location evidence="1">Cell membrane</location>
        <topology evidence="1">Multi-pass membrane protein</topology>
    </subcellularLocation>
</comment>
<dbReference type="CDD" id="cd00371">
    <property type="entry name" value="HMA"/>
    <property type="match status" value="3"/>
</dbReference>
<evidence type="ECO:0000256" key="7">
    <source>
        <dbReference type="ARBA" id="ARBA00022840"/>
    </source>
</evidence>
<dbReference type="Pfam" id="PF00403">
    <property type="entry name" value="HMA"/>
    <property type="match status" value="2"/>
</dbReference>
<comment type="similarity">
    <text evidence="2 11">Belongs to the cation transport ATPase (P-type) (TC 3.A.3) family. Type IB subfamily.</text>
</comment>